<evidence type="ECO:0000256" key="3">
    <source>
        <dbReference type="ARBA" id="ARBA00004413"/>
    </source>
</evidence>
<keyword evidence="9" id="KW-0254">Endocytosis</keyword>
<keyword evidence="13 18" id="KW-0175">Coiled coil</keyword>
<evidence type="ECO:0000256" key="15">
    <source>
        <dbReference type="ARBA" id="ARBA00023203"/>
    </source>
</evidence>
<dbReference type="AlphaFoldDB" id="A0AAD5BB76"/>
<dbReference type="GO" id="GO:0030479">
    <property type="term" value="C:actin cortical patch"/>
    <property type="evidence" value="ECO:0007669"/>
    <property type="project" value="UniProtKB-SubCell"/>
</dbReference>
<evidence type="ECO:0000256" key="8">
    <source>
        <dbReference type="ARBA" id="ARBA00022490"/>
    </source>
</evidence>
<dbReference type="SMART" id="SM00054">
    <property type="entry name" value="EFh"/>
    <property type="match status" value="1"/>
</dbReference>
<dbReference type="GeneID" id="76152460"/>
<comment type="subcellular location">
    <subcellularLocation>
        <location evidence="3">Cell membrane</location>
        <topology evidence="3">Peripheral membrane protein</topology>
        <orientation evidence="3">Cytoplasmic side</orientation>
    </subcellularLocation>
    <subcellularLocation>
        <location evidence="2">Cytoplasm</location>
        <location evidence="2">Cytoskeleton</location>
        <location evidence="2">Actin patch</location>
    </subcellularLocation>
    <subcellularLocation>
        <location evidence="1">Endosome membrane</location>
        <topology evidence="1">Peripheral membrane protein</topology>
        <orientation evidence="1">Cytoplasmic side</orientation>
    </subcellularLocation>
</comment>
<dbReference type="GO" id="GO:0007015">
    <property type="term" value="P:actin filament organization"/>
    <property type="evidence" value="ECO:0007669"/>
    <property type="project" value="InterPro"/>
</dbReference>
<keyword evidence="11" id="KW-0967">Endosome</keyword>
<evidence type="ECO:0000313" key="22">
    <source>
        <dbReference type="Proteomes" id="UP001204833"/>
    </source>
</evidence>
<evidence type="ECO:0000256" key="12">
    <source>
        <dbReference type="ARBA" id="ARBA00022837"/>
    </source>
</evidence>
<keyword evidence="22" id="KW-1185">Reference proteome</keyword>
<dbReference type="EMBL" id="JAIHNG010000160">
    <property type="protein sequence ID" value="KAI5950071.1"/>
    <property type="molecule type" value="Genomic_DNA"/>
</dbReference>
<dbReference type="PROSITE" id="PS50031">
    <property type="entry name" value="EH"/>
    <property type="match status" value="2"/>
</dbReference>
<evidence type="ECO:0000256" key="7">
    <source>
        <dbReference type="ARBA" id="ARBA00022475"/>
    </source>
</evidence>
<dbReference type="CDD" id="cd00052">
    <property type="entry name" value="EH"/>
    <property type="match status" value="1"/>
</dbReference>
<evidence type="ECO:0000313" key="21">
    <source>
        <dbReference type="EMBL" id="KAI5950071.1"/>
    </source>
</evidence>
<protein>
    <recommendedName>
        <fullName evidence="6">Actin cytoskeleton-regulatory complex protein END3</fullName>
    </recommendedName>
    <alternativeName>
        <fullName evidence="5">Actin cytoskeleton-regulatory complex protein end3</fullName>
    </alternativeName>
    <alternativeName>
        <fullName evidence="17">Endocytosis protein 3</fullName>
    </alternativeName>
</protein>
<dbReference type="GO" id="GO:0006897">
    <property type="term" value="P:endocytosis"/>
    <property type="evidence" value="ECO:0007669"/>
    <property type="project" value="UniProtKB-KW"/>
</dbReference>
<evidence type="ECO:0000256" key="18">
    <source>
        <dbReference type="SAM" id="Coils"/>
    </source>
</evidence>
<keyword evidence="15" id="KW-0009">Actin-binding</keyword>
<dbReference type="GO" id="GO:0003779">
    <property type="term" value="F:actin binding"/>
    <property type="evidence" value="ECO:0007669"/>
    <property type="project" value="UniProtKB-KW"/>
</dbReference>
<dbReference type="InterPro" id="IPR025604">
    <property type="entry name" value="End3"/>
</dbReference>
<evidence type="ECO:0000256" key="4">
    <source>
        <dbReference type="ARBA" id="ARBA00009909"/>
    </source>
</evidence>
<evidence type="ECO:0000256" key="5">
    <source>
        <dbReference type="ARBA" id="ARBA00013889"/>
    </source>
</evidence>
<feature type="domain" description="EH" evidence="19">
    <location>
        <begin position="8"/>
        <end position="98"/>
    </location>
</feature>
<dbReference type="InterPro" id="IPR002048">
    <property type="entry name" value="EF_hand_dom"/>
</dbReference>
<proteinExistence type="inferred from homology"/>
<comment type="similarity">
    <text evidence="4">Belongs to the END3 family.</text>
</comment>
<evidence type="ECO:0000256" key="16">
    <source>
        <dbReference type="ARBA" id="ARBA00023212"/>
    </source>
</evidence>
<keyword evidence="10" id="KW-0677">Repeat</keyword>
<gene>
    <name evidence="21" type="ORF">KGF57_004416</name>
</gene>
<keyword evidence="16" id="KW-0206">Cytoskeleton</keyword>
<feature type="coiled-coil region" evidence="18">
    <location>
        <begin position="342"/>
        <end position="383"/>
    </location>
</feature>
<evidence type="ECO:0000256" key="17">
    <source>
        <dbReference type="ARBA" id="ARBA00029684"/>
    </source>
</evidence>
<dbReference type="Gene3D" id="1.10.238.10">
    <property type="entry name" value="EF-hand"/>
    <property type="match status" value="2"/>
</dbReference>
<evidence type="ECO:0000256" key="1">
    <source>
        <dbReference type="ARBA" id="ARBA00004125"/>
    </source>
</evidence>
<evidence type="ECO:0000256" key="9">
    <source>
        <dbReference type="ARBA" id="ARBA00022583"/>
    </source>
</evidence>
<dbReference type="Proteomes" id="UP001204833">
    <property type="component" value="Unassembled WGS sequence"/>
</dbReference>
<evidence type="ECO:0000256" key="13">
    <source>
        <dbReference type="ARBA" id="ARBA00023054"/>
    </source>
</evidence>
<evidence type="ECO:0000256" key="2">
    <source>
        <dbReference type="ARBA" id="ARBA00004134"/>
    </source>
</evidence>
<dbReference type="PROSITE" id="PS50222">
    <property type="entry name" value="EF_HAND_2"/>
    <property type="match status" value="1"/>
</dbReference>
<sequence length="383" mass="43736">MPRLEEDEIKKYWQIFQGLKPVGNKLSGDSVAPVLKNSRLPQQQLSAIWDLSDIDNDGSLDFEEFCITMRLIFDLVNGSIAEVPDQLPSWLIPSSKAALIQANQAVSQGRNVGLDYEDDEDGLSDDFDWYISPSDKSTYETIYQSNNDQFGRIRFDSLNSLYSTLKNVPSSDISSAWNLVNPKSFETIDRDQALVFLHILNQRENGKRVPRGVPASLRATFSKEVPSYDLSAQAKPLETTKTQASKRSFAESYLNKLGHSHNGHTERGTDFSATEGTDWEEVRLKRELADLEKLLFQVQNRSNADKKESEEQAMIKYEFEQLLKYKQDQYNRQQSGTGNEDLSKVENDIKDLETQVESLQEYLDSRNQELNKLNQEIAALQQR</sequence>
<comment type="caution">
    <text evidence="21">The sequence shown here is derived from an EMBL/GenBank/DDBJ whole genome shotgun (WGS) entry which is preliminary data.</text>
</comment>
<dbReference type="PROSITE" id="PS00018">
    <property type="entry name" value="EF_HAND_1"/>
    <property type="match status" value="1"/>
</dbReference>
<dbReference type="GO" id="GO:0005509">
    <property type="term" value="F:calcium ion binding"/>
    <property type="evidence" value="ECO:0007669"/>
    <property type="project" value="InterPro"/>
</dbReference>
<evidence type="ECO:0000256" key="10">
    <source>
        <dbReference type="ARBA" id="ARBA00022737"/>
    </source>
</evidence>
<dbReference type="PANTHER" id="PTHR11216">
    <property type="entry name" value="EH DOMAIN"/>
    <property type="match status" value="1"/>
</dbReference>
<dbReference type="Pfam" id="PF12761">
    <property type="entry name" value="End3"/>
    <property type="match status" value="1"/>
</dbReference>
<keyword evidence="12" id="KW-0106">Calcium</keyword>
<evidence type="ECO:0000256" key="11">
    <source>
        <dbReference type="ARBA" id="ARBA00022753"/>
    </source>
</evidence>
<dbReference type="InterPro" id="IPR000261">
    <property type="entry name" value="EH_dom"/>
</dbReference>
<dbReference type="Pfam" id="PF12763">
    <property type="entry name" value="EH"/>
    <property type="match status" value="1"/>
</dbReference>
<dbReference type="GO" id="GO:0005886">
    <property type="term" value="C:plasma membrane"/>
    <property type="evidence" value="ECO:0007669"/>
    <property type="project" value="UniProtKB-SubCell"/>
</dbReference>
<evidence type="ECO:0000259" key="20">
    <source>
        <dbReference type="PROSITE" id="PS50222"/>
    </source>
</evidence>
<dbReference type="GO" id="GO:0016197">
    <property type="term" value="P:endosomal transport"/>
    <property type="evidence" value="ECO:0007669"/>
    <property type="project" value="TreeGrafter"/>
</dbReference>
<evidence type="ECO:0000256" key="6">
    <source>
        <dbReference type="ARBA" id="ARBA00017312"/>
    </source>
</evidence>
<dbReference type="SUPFAM" id="SSF47473">
    <property type="entry name" value="EF-hand"/>
    <property type="match status" value="2"/>
</dbReference>
<keyword evidence="8" id="KW-0963">Cytoplasm</keyword>
<dbReference type="InterPro" id="IPR011992">
    <property type="entry name" value="EF-hand-dom_pair"/>
</dbReference>
<name>A0AAD5BB76_9ASCO</name>
<reference evidence="21 22" key="1">
    <citation type="journal article" date="2022" name="DNA Res.">
        <title>Genome analysis of five recently described species of the CUG-Ser clade uncovers Candida theae as a new hybrid lineage with pathogenic potential in the Candida parapsilosis species complex.</title>
        <authorList>
            <person name="Mixao V."/>
            <person name="Del Olmo V."/>
            <person name="Hegedusova E."/>
            <person name="Saus E."/>
            <person name="Pryszcz L."/>
            <person name="Cillingova A."/>
            <person name="Nosek J."/>
            <person name="Gabaldon T."/>
        </authorList>
    </citation>
    <scope>NUCLEOTIDE SEQUENCE [LARGE SCALE GENOMIC DNA]</scope>
    <source>
        <strain evidence="21 22">CBS 12239</strain>
    </source>
</reference>
<keyword evidence="7" id="KW-1003">Cell membrane</keyword>
<organism evidence="21 22">
    <name type="scientific">Candida theae</name>
    <dbReference type="NCBI Taxonomy" id="1198502"/>
    <lineage>
        <taxon>Eukaryota</taxon>
        <taxon>Fungi</taxon>
        <taxon>Dikarya</taxon>
        <taxon>Ascomycota</taxon>
        <taxon>Saccharomycotina</taxon>
        <taxon>Pichiomycetes</taxon>
        <taxon>Debaryomycetaceae</taxon>
        <taxon>Candida/Lodderomyces clade</taxon>
        <taxon>Candida</taxon>
    </lineage>
</organism>
<feature type="domain" description="EH" evidence="19">
    <location>
        <begin position="135"/>
        <end position="224"/>
    </location>
</feature>
<accession>A0AAD5BB76</accession>
<keyword evidence="14" id="KW-0472">Membrane</keyword>
<evidence type="ECO:0000259" key="19">
    <source>
        <dbReference type="PROSITE" id="PS50031"/>
    </source>
</evidence>
<feature type="domain" description="EF-hand" evidence="20">
    <location>
        <begin position="40"/>
        <end position="75"/>
    </location>
</feature>
<dbReference type="SMART" id="SM00027">
    <property type="entry name" value="EH"/>
    <property type="match status" value="2"/>
</dbReference>
<dbReference type="GO" id="GO:0010008">
    <property type="term" value="C:endosome membrane"/>
    <property type="evidence" value="ECO:0007669"/>
    <property type="project" value="UniProtKB-SubCell"/>
</dbReference>
<evidence type="ECO:0000256" key="14">
    <source>
        <dbReference type="ARBA" id="ARBA00023136"/>
    </source>
</evidence>
<dbReference type="InterPro" id="IPR018247">
    <property type="entry name" value="EF_Hand_1_Ca_BS"/>
</dbReference>
<dbReference type="RefSeq" id="XP_051607103.1">
    <property type="nucleotide sequence ID" value="XM_051753924.1"/>
</dbReference>